<dbReference type="SUPFAM" id="SSF52151">
    <property type="entry name" value="FabD/lysophospholipase-like"/>
    <property type="match status" value="1"/>
</dbReference>
<keyword evidence="7" id="KW-0511">Multifunctional enzyme</keyword>
<evidence type="ECO:0000256" key="9">
    <source>
        <dbReference type="PROSITE-ProRule" id="PRU01363"/>
    </source>
</evidence>
<dbReference type="InterPro" id="IPR050091">
    <property type="entry name" value="PKS_NRPS_Biosynth_Enz"/>
</dbReference>
<dbReference type="InterPro" id="IPR001227">
    <property type="entry name" value="Ac_transferase_dom_sf"/>
</dbReference>
<evidence type="ECO:0000259" key="12">
    <source>
        <dbReference type="PROSITE" id="PS52004"/>
    </source>
</evidence>
<dbReference type="InterPro" id="IPR020806">
    <property type="entry name" value="PKS_PP-bd"/>
</dbReference>
<dbReference type="Gene3D" id="3.40.50.720">
    <property type="entry name" value="NAD(P)-binding Rossmann-like Domain"/>
    <property type="match status" value="3"/>
</dbReference>
<dbReference type="CDD" id="cd05195">
    <property type="entry name" value="enoyl_red"/>
    <property type="match status" value="1"/>
</dbReference>
<dbReference type="InterPro" id="IPR036291">
    <property type="entry name" value="NAD(P)-bd_dom_sf"/>
</dbReference>
<dbReference type="Pfam" id="PF00109">
    <property type="entry name" value="ketoacyl-synt"/>
    <property type="match status" value="1"/>
</dbReference>
<dbReference type="InterPro" id="IPR049900">
    <property type="entry name" value="PKS_mFAS_DH"/>
</dbReference>
<evidence type="ECO:0000256" key="2">
    <source>
        <dbReference type="ARBA" id="ARBA00022450"/>
    </source>
</evidence>
<gene>
    <name evidence="14" type="primary">wcbR</name>
    <name evidence="14" type="ORF">GCM10010211_75950</name>
</gene>
<feature type="domain" description="Carrier" evidence="11">
    <location>
        <begin position="2434"/>
        <end position="2512"/>
    </location>
</feature>
<keyword evidence="15" id="KW-1185">Reference proteome</keyword>
<protein>
    <submittedName>
        <fullName evidence="14">Type I polyketide synthase</fullName>
    </submittedName>
</protein>
<dbReference type="SMART" id="SM00826">
    <property type="entry name" value="PKS_DH"/>
    <property type="match status" value="1"/>
</dbReference>
<dbReference type="Pfam" id="PF08240">
    <property type="entry name" value="ADH_N"/>
    <property type="match status" value="1"/>
</dbReference>
<dbReference type="PROSITE" id="PS50075">
    <property type="entry name" value="CARRIER"/>
    <property type="match status" value="1"/>
</dbReference>
<dbReference type="Gene3D" id="3.90.180.10">
    <property type="entry name" value="Medium-chain alcohol dehydrogenases, catalytic domain"/>
    <property type="match status" value="1"/>
</dbReference>
<dbReference type="InterPro" id="IPR009081">
    <property type="entry name" value="PP-bd_ACP"/>
</dbReference>
<dbReference type="InterPro" id="IPR036736">
    <property type="entry name" value="ACP-like_sf"/>
</dbReference>
<dbReference type="PROSITE" id="PS52019">
    <property type="entry name" value="PKS_MFAS_DH"/>
    <property type="match status" value="1"/>
</dbReference>
<dbReference type="Gene3D" id="1.10.1200.10">
    <property type="entry name" value="ACP-like"/>
    <property type="match status" value="1"/>
</dbReference>
<dbReference type="PROSITE" id="PS01162">
    <property type="entry name" value="QOR_ZETA_CRYSTAL"/>
    <property type="match status" value="1"/>
</dbReference>
<dbReference type="Pfam" id="PF14765">
    <property type="entry name" value="PS-DH"/>
    <property type="match status" value="1"/>
</dbReference>
<dbReference type="CDD" id="cd00833">
    <property type="entry name" value="PKS"/>
    <property type="match status" value="1"/>
</dbReference>
<dbReference type="Pfam" id="PF00550">
    <property type="entry name" value="PP-binding"/>
    <property type="match status" value="1"/>
</dbReference>
<dbReference type="InterPro" id="IPR032821">
    <property type="entry name" value="PKS_assoc"/>
</dbReference>
<dbReference type="Pfam" id="PF02801">
    <property type="entry name" value="Ketoacyl-synt_C"/>
    <property type="match status" value="1"/>
</dbReference>
<keyword evidence="8" id="KW-0012">Acyltransferase</keyword>
<dbReference type="SUPFAM" id="SSF53901">
    <property type="entry name" value="Thiolase-like"/>
    <property type="match status" value="1"/>
</dbReference>
<dbReference type="SUPFAM" id="SSF55048">
    <property type="entry name" value="Probable ACP-binding domain of malonyl-CoA ACP transacylase"/>
    <property type="match status" value="1"/>
</dbReference>
<evidence type="ECO:0000256" key="5">
    <source>
        <dbReference type="ARBA" id="ARBA00022857"/>
    </source>
</evidence>
<dbReference type="InterPro" id="IPR049552">
    <property type="entry name" value="PKS_DH_N"/>
</dbReference>
<dbReference type="InterPro" id="IPR016036">
    <property type="entry name" value="Malonyl_transacylase_ACP-bd"/>
</dbReference>
<dbReference type="SUPFAM" id="SSF47336">
    <property type="entry name" value="ACP-like"/>
    <property type="match status" value="1"/>
</dbReference>
<dbReference type="SMART" id="SM00822">
    <property type="entry name" value="PKS_KR"/>
    <property type="match status" value="1"/>
</dbReference>
<dbReference type="PANTHER" id="PTHR43775">
    <property type="entry name" value="FATTY ACID SYNTHASE"/>
    <property type="match status" value="1"/>
</dbReference>
<evidence type="ECO:0000256" key="6">
    <source>
        <dbReference type="ARBA" id="ARBA00023194"/>
    </source>
</evidence>
<keyword evidence="5" id="KW-0521">NADP</keyword>
<dbReference type="InterPro" id="IPR018201">
    <property type="entry name" value="Ketoacyl_synth_AS"/>
</dbReference>
<dbReference type="InterPro" id="IPR014043">
    <property type="entry name" value="Acyl_transferase_dom"/>
</dbReference>
<keyword evidence="4" id="KW-0808">Transferase</keyword>
<dbReference type="Gene3D" id="3.40.50.150">
    <property type="entry name" value="Vaccinia Virus protein VP39"/>
    <property type="match status" value="1"/>
</dbReference>
<dbReference type="InterPro" id="IPR042104">
    <property type="entry name" value="PKS_dehydratase_sf"/>
</dbReference>
<keyword evidence="3" id="KW-0597">Phosphoprotein</keyword>
<dbReference type="Pfam" id="PF21089">
    <property type="entry name" value="PKS_DH_N"/>
    <property type="match status" value="1"/>
</dbReference>
<evidence type="ECO:0000313" key="14">
    <source>
        <dbReference type="EMBL" id="GGU97460.1"/>
    </source>
</evidence>
<dbReference type="InterPro" id="IPR013154">
    <property type="entry name" value="ADH-like_N"/>
</dbReference>
<feature type="domain" description="Ketosynthase family 3 (KS3)" evidence="12">
    <location>
        <begin position="10"/>
        <end position="433"/>
    </location>
</feature>
<feature type="region of interest" description="Disordered" evidence="10">
    <location>
        <begin position="2519"/>
        <end position="2541"/>
    </location>
</feature>
<evidence type="ECO:0000256" key="4">
    <source>
        <dbReference type="ARBA" id="ARBA00022679"/>
    </source>
</evidence>
<dbReference type="InterPro" id="IPR016039">
    <property type="entry name" value="Thiolase-like"/>
</dbReference>
<dbReference type="SMART" id="SM00825">
    <property type="entry name" value="PKS_KS"/>
    <property type="match status" value="1"/>
</dbReference>
<dbReference type="Gene3D" id="3.10.129.110">
    <property type="entry name" value="Polyketide synthase dehydratase"/>
    <property type="match status" value="1"/>
</dbReference>
<dbReference type="InterPro" id="IPR020807">
    <property type="entry name" value="PKS_DH"/>
</dbReference>
<dbReference type="Pfam" id="PF16197">
    <property type="entry name" value="KAsynt_C_assoc"/>
    <property type="match status" value="1"/>
</dbReference>
<reference evidence="15" key="1">
    <citation type="journal article" date="2019" name="Int. J. Syst. Evol. Microbiol.">
        <title>The Global Catalogue of Microorganisms (GCM) 10K type strain sequencing project: providing services to taxonomists for standard genome sequencing and annotation.</title>
        <authorList>
            <consortium name="The Broad Institute Genomics Platform"/>
            <consortium name="The Broad Institute Genome Sequencing Center for Infectious Disease"/>
            <person name="Wu L."/>
            <person name="Ma J."/>
        </authorList>
    </citation>
    <scope>NUCLEOTIDE SEQUENCE [LARGE SCALE GENOMIC DNA]</scope>
    <source>
        <strain evidence="15">JCM 3399</strain>
    </source>
</reference>
<dbReference type="InterPro" id="IPR057326">
    <property type="entry name" value="KR_dom"/>
</dbReference>
<evidence type="ECO:0000256" key="7">
    <source>
        <dbReference type="ARBA" id="ARBA00023268"/>
    </source>
</evidence>
<dbReference type="PROSITE" id="PS00012">
    <property type="entry name" value="PHOSPHOPANTETHEINE"/>
    <property type="match status" value="1"/>
</dbReference>
<evidence type="ECO:0000259" key="13">
    <source>
        <dbReference type="PROSITE" id="PS52019"/>
    </source>
</evidence>
<dbReference type="InterPro" id="IPR020841">
    <property type="entry name" value="PKS_Beta-ketoAc_synthase_dom"/>
</dbReference>
<accession>A0ABQ2VLR1</accession>
<dbReference type="SMART" id="SM00829">
    <property type="entry name" value="PKS_ER"/>
    <property type="match status" value="1"/>
</dbReference>
<keyword evidence="6" id="KW-0045">Antibiotic biosynthesis</keyword>
<dbReference type="SUPFAM" id="SSF53335">
    <property type="entry name" value="S-adenosyl-L-methionine-dependent methyltransferases"/>
    <property type="match status" value="1"/>
</dbReference>
<dbReference type="Pfam" id="PF13602">
    <property type="entry name" value="ADH_zinc_N_2"/>
    <property type="match status" value="1"/>
</dbReference>
<evidence type="ECO:0000313" key="15">
    <source>
        <dbReference type="Proteomes" id="UP000654471"/>
    </source>
</evidence>
<dbReference type="Gene3D" id="3.30.70.3290">
    <property type="match status" value="1"/>
</dbReference>
<feature type="domain" description="PKS/mFAS DH" evidence="13">
    <location>
        <begin position="936"/>
        <end position="1209"/>
    </location>
</feature>
<feature type="active site" description="Proton donor; for dehydratase activity" evidence="9">
    <location>
        <position position="1126"/>
    </location>
</feature>
<evidence type="ECO:0000256" key="10">
    <source>
        <dbReference type="SAM" id="MobiDB-lite"/>
    </source>
</evidence>
<dbReference type="PANTHER" id="PTHR43775:SF37">
    <property type="entry name" value="SI:DKEY-61P9.11"/>
    <property type="match status" value="1"/>
</dbReference>
<feature type="region of interest" description="C-terminal hotdog fold" evidence="9">
    <location>
        <begin position="1069"/>
        <end position="1209"/>
    </location>
</feature>
<evidence type="ECO:0000259" key="11">
    <source>
        <dbReference type="PROSITE" id="PS50075"/>
    </source>
</evidence>
<feature type="active site" description="Proton acceptor; for dehydratase activity" evidence="9">
    <location>
        <position position="965"/>
    </location>
</feature>
<dbReference type="SMART" id="SM00827">
    <property type="entry name" value="PKS_AT"/>
    <property type="match status" value="1"/>
</dbReference>
<dbReference type="EMBL" id="BMRP01000055">
    <property type="protein sequence ID" value="GGU97460.1"/>
    <property type="molecule type" value="Genomic_DNA"/>
</dbReference>
<dbReference type="InterPro" id="IPR020843">
    <property type="entry name" value="ER"/>
</dbReference>
<dbReference type="InterPro" id="IPR011032">
    <property type="entry name" value="GroES-like_sf"/>
</dbReference>
<dbReference type="Pfam" id="PF08659">
    <property type="entry name" value="KR"/>
    <property type="match status" value="1"/>
</dbReference>
<dbReference type="SUPFAM" id="SSF50129">
    <property type="entry name" value="GroES-like"/>
    <property type="match status" value="1"/>
</dbReference>
<dbReference type="PROSITE" id="PS52004">
    <property type="entry name" value="KS3_2"/>
    <property type="match status" value="1"/>
</dbReference>
<name>A0ABQ2VLR1_9ACTN</name>
<dbReference type="InterPro" id="IPR006162">
    <property type="entry name" value="Ppantetheine_attach_site"/>
</dbReference>
<dbReference type="InterPro" id="IPR002364">
    <property type="entry name" value="Quin_OxRdtase/zeta-crystal_CS"/>
</dbReference>
<dbReference type="InterPro" id="IPR049551">
    <property type="entry name" value="PKS_DH_C"/>
</dbReference>
<comment type="caution">
    <text evidence="14">The sequence shown here is derived from an EMBL/GenBank/DDBJ whole genome shotgun (WGS) entry which is preliminary data.</text>
</comment>
<comment type="pathway">
    <text evidence="1">Antibiotic biosynthesis.</text>
</comment>
<dbReference type="Pfam" id="PF08242">
    <property type="entry name" value="Methyltransf_12"/>
    <property type="match status" value="1"/>
</dbReference>
<dbReference type="InterPro" id="IPR029063">
    <property type="entry name" value="SAM-dependent_MTases_sf"/>
</dbReference>
<evidence type="ECO:0000256" key="8">
    <source>
        <dbReference type="ARBA" id="ARBA00023315"/>
    </source>
</evidence>
<dbReference type="InterPro" id="IPR014030">
    <property type="entry name" value="Ketoacyl_synth_N"/>
</dbReference>
<dbReference type="InterPro" id="IPR016035">
    <property type="entry name" value="Acyl_Trfase/lysoPLipase"/>
</dbReference>
<dbReference type="Pfam" id="PF00698">
    <property type="entry name" value="Acyl_transf_1"/>
    <property type="match status" value="1"/>
</dbReference>
<evidence type="ECO:0000256" key="1">
    <source>
        <dbReference type="ARBA" id="ARBA00004792"/>
    </source>
</evidence>
<dbReference type="Gene3D" id="3.40.366.10">
    <property type="entry name" value="Malonyl-Coenzyme A Acyl Carrier Protein, domain 2"/>
    <property type="match status" value="1"/>
</dbReference>
<dbReference type="SUPFAM" id="SSF51735">
    <property type="entry name" value="NAD(P)-binding Rossmann-fold domains"/>
    <property type="match status" value="3"/>
</dbReference>
<evidence type="ECO:0000256" key="3">
    <source>
        <dbReference type="ARBA" id="ARBA00022553"/>
    </source>
</evidence>
<dbReference type="InterPro" id="IPR013968">
    <property type="entry name" value="PKS_KR"/>
</dbReference>
<feature type="region of interest" description="N-terminal hotdog fold" evidence="9">
    <location>
        <begin position="936"/>
        <end position="1055"/>
    </location>
</feature>
<keyword evidence="2" id="KW-0596">Phosphopantetheine</keyword>
<dbReference type="PROSITE" id="PS00606">
    <property type="entry name" value="KS3_1"/>
    <property type="match status" value="1"/>
</dbReference>
<dbReference type="RefSeq" id="WP_189307968.1">
    <property type="nucleotide sequence ID" value="NZ_BMRP01000055.1"/>
</dbReference>
<dbReference type="Proteomes" id="UP000654471">
    <property type="component" value="Unassembled WGS sequence"/>
</dbReference>
<dbReference type="InterPro" id="IPR013217">
    <property type="entry name" value="Methyltransf_12"/>
</dbReference>
<organism evidence="14 15">
    <name type="scientific">Streptomyces albospinus</name>
    <dbReference type="NCBI Taxonomy" id="285515"/>
    <lineage>
        <taxon>Bacteria</taxon>
        <taxon>Bacillati</taxon>
        <taxon>Actinomycetota</taxon>
        <taxon>Actinomycetes</taxon>
        <taxon>Kitasatosporales</taxon>
        <taxon>Streptomycetaceae</taxon>
        <taxon>Streptomyces</taxon>
    </lineage>
</organism>
<dbReference type="InterPro" id="IPR014031">
    <property type="entry name" value="Ketoacyl_synth_C"/>
</dbReference>
<proteinExistence type="predicted"/>
<dbReference type="Gene3D" id="3.40.47.10">
    <property type="match status" value="1"/>
</dbReference>
<dbReference type="SMART" id="SM00823">
    <property type="entry name" value="PKS_PP"/>
    <property type="match status" value="1"/>
</dbReference>
<sequence>MHHNKAASPDRAIAVVGAACRLPGGINDLDALWAALEGGRDAVGEVPADRFESRRFTDTSMPRTGKSYTAAGGFLEDIAGFDAAYFGIAPKEAAQMDPQHRLLMELAVEALDDAGIAAERLTGSDTAVYVGVSDTSYGALQMMMPETVNAYTMSGGASSIAANRLSHFFDLRGPSMAVDTACSSSLVALDRACRTLLDGSSRVALSAGVNALLSPYHYVGFSQAAMLSPTGRCASFSANADGFVRAEGGGLVVLKKLADAVADGDRIHGVILGTASNSDGRTMGLALPNADAQEELLRSVYAQAGVAPDELVYLEAHGTGTLVGDPLECRAIGRALGRQRAGGVLPIGSVKTNVGHLEPASGMAGLLKALLVLRHGTIPPSLHACPPNPDIDFTGLNLAPVTRCQPLGAVDRQVVGVNSFGFGGSNAHVILTSSPGMPPAPREGSGAKEVLGHAEAYPVIVSAQTPKALAEAASQLADRLVTATPREFYDIAYTTCRRRGMHPHRAAVLAGPRVTAQRLRALAGPQAGAGEATVAPPATGEPEQSAFIPLPRDDERDCSVGTTTQAVRHGRVAFVFSGNGSQWAGMAADLLASSATFRAAVMAVDAALAPLLGWSVAEELTVPAGQARLAATEIAQPLLFAVQVGLVRMLEEQGITPHSVLGHSVGEVAAAHIAGALDLRQAAQVIAERSRTQAATAGSGRMAAVALSPSEAEEAVAAFPGLEVAAVNSGRDVTIAGPAAGLRAFAEQSAQRGVGCKELELDYAFHSAAMDPVEEPLRQGLAGLQPATTKIAMFSSVTGGRIEGTDLGADYWWRNVREPVRFASAVEQAVDDGADVFVEIGPHPVLRSYLRRIANSRPRTVIAVTATLQRGRGGQDAVRQAVTTLMAEGAQVDWSVYFPRQGRVAQLPAYPWQRERHWSGTPQTWLRTSGSGHLDHPLLGERLPSPVPTWQGAVEPALAPWLADHKLAGSVVVPATAYVEMAMAAGRLTLDAAVEVDCLEITRPLVVPWADAGSVRIQLAVTPDDGLVSITSTDAQTRRPRQHVRARVRALLGRAPADLDVSGVRARCSRWVSGAEHYDEVGRVGLQYGPAFQVLHELHVGNGEVLAAYRHEAPSEEYEAHPALLDGALQAGAPLIGEAVADGTVYLPAAVGAARVWRTPAATGWIHVRQRAFSADEACWDIVVTDQDGTVSVELRRCRLRRLAGAHHTPLTTHHTELRALPGAFEPVVGEPPAAPADLTAAAADRIASLRADWHANDYAHFVAMLKAAAAHRHAAAIADLLVDTTAPFEVADLIAAGMDPRRGPYLACMIPEMVRHGLLERLEQDAGRLRLTRSVFDDRELLRRLTTEFPQASVESRLAISSLREVLTSDGRDPMEILVADGSLADAEQLYDTAVILRFHNRVAQALLRETVRVWPADRPLRVLEVGAGTGGTTAALLPLLPADRTQYVYTDVSPAFLARAERRFAAYDFVTYRTFDLDSDPAGQGLPEAGFDLVVAANALHTAKHLESAVRHVGTLLAPGGLLLAIESHDPHVLAPYFGTLDSFWDRTDREERPDSPLLPAERWLALLERCGFTDVVRTGDDAEPCREDFSVFLAAAPRRDVPQPPLPANETGRRWVIVAETAAELGFAAALAALVPPPDGGGETPVRLLEDGSADWAAEFGENGADVCVILGGTAQPDPAQAVEQATARAALMRAVTAACAHLADGTRASLTLVTRPSGALPPPERAVAPQDAAVWGIARTLANEEPRLCVRAISLDRDGETTTVAHRVARELLSDNAELEVVITASGGRFVPRELALPAADPTTGAAPAADTFTLDVRSPGLSYRLAWVENTPVTAGPGQVAVAVRAAALNYRDMMQAVGLLPAEAVEGTYSEVGLGLECAGIVTAVGPDVTGFRPGDRVYGLAPAALASHTVTAHQALGHIPEAMSFTEAATLPVAFSTVHYSLDQLARLRAGETVLVHGGAGGVGLAVLQYARMCGARVIATAGTPAKRELLRHLDVDHVLDSRSLEFASGVMEATDGQGVDVIINSLAGEAITRSLELLRPGGRFIELGKRDIYENKPLLLRPFRNNIAFFGVDLSTLAFDPVHGAALFAAVTERVRNGSYRPLPHSVYPAARVAEAFQLMQHSRHAGKVVVAFDPLDEPAPVERRRQAPRLNTQGTYLITGGLGGFGAATAGWLAERGVRHLALVSRRGDQAPEAPAVLAELAARGVQATAYAADVADLPAMRRVIEDIDAGGHPLCGVVHCAMQLEDDLLTELTDERFTAALSPKAAGAMVLDQLLAGREMETFLTYSSGTTVIGNIRQANYVAANLWLEALVRRRRGRGAAGQAITWGAIGETGYVTRNELTHTLASAGIEPVSLREAFTAADLLTAGGFEVAGVGRYNWGRMRRLLPALAAPRCSLLFPDHMEEADYTREEILQALAAMSIEDAARTIADTLASLMADVLHMDHKELDHNRRLDEYGLDSLMVAELLVSVRRRFDIDIPPMELLRSGGTITDISHLVLLRLGLSGASETAADDTTTPEATDEPATAPSVA</sequence>